<feature type="transmembrane region" description="Helical" evidence="2">
    <location>
        <begin position="301"/>
        <end position="327"/>
    </location>
</feature>
<keyword evidence="2" id="KW-0472">Membrane</keyword>
<dbReference type="InterPro" id="IPR016035">
    <property type="entry name" value="Acyl_Trfase/lysoPLipase"/>
</dbReference>
<feature type="transmembrane region" description="Helical" evidence="2">
    <location>
        <begin position="688"/>
        <end position="718"/>
    </location>
</feature>
<dbReference type="SUPFAM" id="SSF52151">
    <property type="entry name" value="FabD/lysophospholipase-like"/>
    <property type="match status" value="1"/>
</dbReference>
<organism evidence="4">
    <name type="scientific">Palpitomonas bilix</name>
    <dbReference type="NCBI Taxonomy" id="652834"/>
    <lineage>
        <taxon>Eukaryota</taxon>
        <taxon>Eukaryota incertae sedis</taxon>
    </lineage>
</organism>
<feature type="transmembrane region" description="Helical" evidence="2">
    <location>
        <begin position="724"/>
        <end position="745"/>
    </location>
</feature>
<reference evidence="4" key="1">
    <citation type="submission" date="2021-01" db="EMBL/GenBank/DDBJ databases">
        <authorList>
            <person name="Corre E."/>
            <person name="Pelletier E."/>
            <person name="Niang G."/>
            <person name="Scheremetjew M."/>
            <person name="Finn R."/>
            <person name="Kale V."/>
            <person name="Holt S."/>
            <person name="Cochrane G."/>
            <person name="Meng A."/>
            <person name="Brown T."/>
            <person name="Cohen L."/>
        </authorList>
    </citation>
    <scope>NUCLEOTIDE SEQUENCE</scope>
    <source>
        <strain evidence="4">NIES-2562</strain>
    </source>
</reference>
<dbReference type="EMBL" id="HBIB01022673">
    <property type="protein sequence ID" value="CAE0252565.1"/>
    <property type="molecule type" value="Transcribed_RNA"/>
</dbReference>
<evidence type="ECO:0008006" key="5">
    <source>
        <dbReference type="Google" id="ProtNLM"/>
    </source>
</evidence>
<evidence type="ECO:0000313" key="3">
    <source>
        <dbReference type="EMBL" id="CAE0252561.1"/>
    </source>
</evidence>
<feature type="transmembrane region" description="Helical" evidence="2">
    <location>
        <begin position="369"/>
        <end position="387"/>
    </location>
</feature>
<evidence type="ECO:0000256" key="2">
    <source>
        <dbReference type="SAM" id="Phobius"/>
    </source>
</evidence>
<sequence>MSAAPSAPLDAVNGTREQTASNSILSHHVRITQLKRAISQGGAGEAEDIIAAENVVTNRGDRFNERKQGGQPGVVDNEYRLRVGLAVSGGGIRSLCFGSGVLRGVLSEGHEVSCVSGVSGGAFLGGSLFSFLSTSLQALSGKEEKDVQKFIDIENFFSHLRKNIGYLGDISALRGLGLFFPLAIVFLVLLLALFFWTTTVFPFSVMIVDILARPLAELSGGCDLYGSTSGGRNFSLSRTTAVGRGVAWFDEHFLRSLESIAQTPLARVSIVLLITSILWFVAEVVAARAGRETHVRSSRRWLAGAVFTTAKVLRSFFTFFALSITVMSIGEIAEFSAEASNAMDGAMVAVVIIFNLVKVNPTAAISKSNVIDVGMYISFVAVTGYLMRFVASGIIGRSLVCDDEGCLTSCTLCDGPELCVLNTTSSLFFGSVSFSPFTWSALSTASLFCLCIYPFLERGKLVVFHAFYEWRLRKSFLSYPHDSIVRRPHGPKSDFNFRERQTLLPLQGFGTPGGLAKLSRSLSFMASVVVNLWSRGASKKESRRISHNLGVEFHLKDAVLGARQPSDIPFSAPQPLSPKSVVLSEEGSTNLVSSMMSSRSSGNEASSSEAQGDIKARLRDPVPTLSKAVALSGAAVSIYNGTLSFAKGFRQAQASLGLGLGQWVDLSVKRSSLCSQLLSVGLTEVLEIGLFGVGGFVVIVLTLCRQWLVSAGIISLYWIDVTRYGVIVSLLVFPFVAVLVLSIFLREKVSSGGSRVRAAARALDRMIFIRQFRLLFGLSSREEDLPDLAYLSDGGHVENMGLSPLIGKWKQCIKEGVAGSSRPFDTIVVSDSSGDPKLSCKSFLKAVSHIQREYGVVVEGLRMEKGTIESIGLEKALADALTANKSSVLCKVSLPTDGIQESVPLLYCKPVRASTFFRDVYRTVRKELSTDGQVEKLWSSNLSSFKSYLLMESRKEGGVARMRNAARFGYLWRVPDWDPEKEKKKRRCLNALRTLSSCGRFPHETIINQFFFQTKFDAYHIRGLASLNEGVQNLHAMLKK</sequence>
<feature type="transmembrane region" description="Helical" evidence="2">
    <location>
        <begin position="339"/>
        <end position="357"/>
    </location>
</feature>
<name>A0A7S3G8H8_9EUKA</name>
<dbReference type="EMBL" id="HBIB01022668">
    <property type="protein sequence ID" value="CAE0252561.1"/>
    <property type="molecule type" value="Transcribed_RNA"/>
</dbReference>
<feature type="region of interest" description="Disordered" evidence="1">
    <location>
        <begin position="593"/>
        <end position="613"/>
    </location>
</feature>
<feature type="transmembrane region" description="Helical" evidence="2">
    <location>
        <begin position="176"/>
        <end position="196"/>
    </location>
</feature>
<feature type="region of interest" description="Disordered" evidence="1">
    <location>
        <begin position="1"/>
        <end position="20"/>
    </location>
</feature>
<keyword evidence="2" id="KW-1133">Transmembrane helix</keyword>
<keyword evidence="2" id="KW-0812">Transmembrane</keyword>
<feature type="transmembrane region" description="Helical" evidence="2">
    <location>
        <begin position="265"/>
        <end position="289"/>
    </location>
</feature>
<feature type="transmembrane region" description="Helical" evidence="2">
    <location>
        <begin position="437"/>
        <end position="456"/>
    </location>
</feature>
<gene>
    <name evidence="3" type="ORF">PBIL07802_LOCUS14788</name>
    <name evidence="4" type="ORF">PBIL07802_LOCUS14792</name>
</gene>
<dbReference type="Gene3D" id="3.40.1090.10">
    <property type="entry name" value="Cytosolic phospholipase A2 catalytic domain"/>
    <property type="match status" value="1"/>
</dbReference>
<protein>
    <recommendedName>
        <fullName evidence="5">PNPLA domain-containing protein</fullName>
    </recommendedName>
</protein>
<accession>A0A7S3G8H8</accession>
<dbReference type="AlphaFoldDB" id="A0A7S3G8H8"/>
<proteinExistence type="predicted"/>
<feature type="compositionally biased region" description="Low complexity" evidence="1">
    <location>
        <begin position="593"/>
        <end position="610"/>
    </location>
</feature>
<evidence type="ECO:0000256" key="1">
    <source>
        <dbReference type="SAM" id="MobiDB-lite"/>
    </source>
</evidence>
<evidence type="ECO:0000313" key="4">
    <source>
        <dbReference type="EMBL" id="CAE0252565.1"/>
    </source>
</evidence>